<dbReference type="PANTHER" id="PTHR36369">
    <property type="entry name" value="TRANSMEMBRANE PROTEIN"/>
    <property type="match status" value="1"/>
</dbReference>
<keyword evidence="3" id="KW-1185">Reference proteome</keyword>
<name>A0ABD0U7W9_DENTH</name>
<dbReference type="PANTHER" id="PTHR36369:SF1">
    <property type="entry name" value="TRANSMEMBRANE PROTEIN"/>
    <property type="match status" value="1"/>
</dbReference>
<reference evidence="2 3" key="1">
    <citation type="journal article" date="2024" name="Plant Biotechnol. J.">
        <title>Dendrobium thyrsiflorum genome and its molecular insights into genes involved in important horticultural traits.</title>
        <authorList>
            <person name="Chen B."/>
            <person name="Wang J.Y."/>
            <person name="Zheng P.J."/>
            <person name="Li K.L."/>
            <person name="Liang Y.M."/>
            <person name="Chen X.F."/>
            <person name="Zhang C."/>
            <person name="Zhao X."/>
            <person name="He X."/>
            <person name="Zhang G.Q."/>
            <person name="Liu Z.J."/>
            <person name="Xu Q."/>
        </authorList>
    </citation>
    <scope>NUCLEOTIDE SEQUENCE [LARGE SCALE GENOMIC DNA]</scope>
    <source>
        <strain evidence="2">GZMU011</strain>
    </source>
</reference>
<accession>A0ABD0U7W9</accession>
<gene>
    <name evidence="2" type="ORF">M5K25_023375</name>
</gene>
<proteinExistence type="predicted"/>
<dbReference type="EMBL" id="JANQDX010000017">
    <property type="protein sequence ID" value="KAL0908864.1"/>
    <property type="molecule type" value="Genomic_DNA"/>
</dbReference>
<dbReference type="Proteomes" id="UP001552299">
    <property type="component" value="Unassembled WGS sequence"/>
</dbReference>
<keyword evidence="1" id="KW-1133">Transmembrane helix</keyword>
<feature type="transmembrane region" description="Helical" evidence="1">
    <location>
        <begin position="12"/>
        <end position="38"/>
    </location>
</feature>
<keyword evidence="1" id="KW-0472">Membrane</keyword>
<organism evidence="2 3">
    <name type="scientific">Dendrobium thyrsiflorum</name>
    <name type="common">Pinecone-like raceme dendrobium</name>
    <name type="synonym">Orchid</name>
    <dbReference type="NCBI Taxonomy" id="117978"/>
    <lineage>
        <taxon>Eukaryota</taxon>
        <taxon>Viridiplantae</taxon>
        <taxon>Streptophyta</taxon>
        <taxon>Embryophyta</taxon>
        <taxon>Tracheophyta</taxon>
        <taxon>Spermatophyta</taxon>
        <taxon>Magnoliopsida</taxon>
        <taxon>Liliopsida</taxon>
        <taxon>Asparagales</taxon>
        <taxon>Orchidaceae</taxon>
        <taxon>Epidendroideae</taxon>
        <taxon>Malaxideae</taxon>
        <taxon>Dendrobiinae</taxon>
        <taxon>Dendrobium</taxon>
    </lineage>
</organism>
<comment type="caution">
    <text evidence="2">The sequence shown here is derived from an EMBL/GenBank/DDBJ whole genome shotgun (WGS) entry which is preliminary data.</text>
</comment>
<dbReference type="AlphaFoldDB" id="A0ABD0U7W9"/>
<keyword evidence="1" id="KW-0812">Transmembrane</keyword>
<sequence>MELLLESPLEAIIFRCGTTLAGNIWTFLAFFAAALSLWRLRFLGSASGSESSSKSPTSTVPAPAPAVPSTPAIVTLTMLDCSDRMETESSTKGKFTAYFLPDSEIDGGDVCEEWATDGFSSGMHCLDCLDWGWKGDLGWYAYQDRTAINGSVVKLWDSSRRRGGFVVAPAFRERWI</sequence>
<protein>
    <submittedName>
        <fullName evidence="2">Uncharacterized protein</fullName>
    </submittedName>
</protein>
<evidence type="ECO:0000313" key="3">
    <source>
        <dbReference type="Proteomes" id="UP001552299"/>
    </source>
</evidence>
<evidence type="ECO:0000313" key="2">
    <source>
        <dbReference type="EMBL" id="KAL0908864.1"/>
    </source>
</evidence>
<evidence type="ECO:0000256" key="1">
    <source>
        <dbReference type="SAM" id="Phobius"/>
    </source>
</evidence>